<evidence type="ECO:0000256" key="1">
    <source>
        <dbReference type="SAM" id="Phobius"/>
    </source>
</evidence>
<feature type="transmembrane region" description="Helical" evidence="1">
    <location>
        <begin position="7"/>
        <end position="28"/>
    </location>
</feature>
<dbReference type="Pfam" id="PF01944">
    <property type="entry name" value="SpoIIM"/>
    <property type="match status" value="1"/>
</dbReference>
<feature type="transmembrane region" description="Helical" evidence="1">
    <location>
        <begin position="176"/>
        <end position="196"/>
    </location>
</feature>
<dbReference type="GeneID" id="42798233"/>
<accession>A0A650CN17</accession>
<keyword evidence="3" id="KW-1185">Reference proteome</keyword>
<dbReference type="Proteomes" id="UP000423396">
    <property type="component" value="Chromosome"/>
</dbReference>
<name>A0A650CN17_9CREN</name>
<feature type="transmembrane region" description="Helical" evidence="1">
    <location>
        <begin position="115"/>
        <end position="133"/>
    </location>
</feature>
<keyword evidence="1" id="KW-0812">Transmembrane</keyword>
<keyword evidence="1" id="KW-0472">Membrane</keyword>
<dbReference type="KEGG" id="sazo:D1868_04130"/>
<keyword evidence="1" id="KW-1133">Transmembrane helix</keyword>
<evidence type="ECO:0000313" key="3">
    <source>
        <dbReference type="Proteomes" id="UP000423396"/>
    </source>
</evidence>
<organism evidence="2 3">
    <name type="scientific">Stygiolobus azoricus</name>
    <dbReference type="NCBI Taxonomy" id="41675"/>
    <lineage>
        <taxon>Archaea</taxon>
        <taxon>Thermoproteota</taxon>
        <taxon>Thermoprotei</taxon>
        <taxon>Sulfolobales</taxon>
        <taxon>Sulfolobaceae</taxon>
        <taxon>Stygiolobus</taxon>
    </lineage>
</organism>
<feature type="transmembrane region" description="Helical" evidence="1">
    <location>
        <begin position="145"/>
        <end position="164"/>
    </location>
</feature>
<dbReference type="OrthoDB" id="42180at2157"/>
<feature type="transmembrane region" description="Helical" evidence="1">
    <location>
        <begin position="88"/>
        <end position="109"/>
    </location>
</feature>
<feature type="transmembrane region" description="Helical" evidence="1">
    <location>
        <begin position="48"/>
        <end position="81"/>
    </location>
</feature>
<dbReference type="EMBL" id="CP045483">
    <property type="protein sequence ID" value="QGR19246.1"/>
    <property type="molecule type" value="Genomic_DNA"/>
</dbReference>
<reference evidence="2 3" key="1">
    <citation type="submission" date="2019-10" db="EMBL/GenBank/DDBJ databases">
        <title>Genome Sequences from Six Type Strain Members of the Archaeal Family Sulfolobaceae: Acidianus ambivalens, Acidianus infernus, Metallosphaera prunae, Stygiolobus azoricus, Sulfolobus metallicus, and Sulfurisphaera ohwakuensis.</title>
        <authorList>
            <person name="Counts J.A."/>
            <person name="Kelly R.M."/>
        </authorList>
    </citation>
    <scope>NUCLEOTIDE SEQUENCE [LARGE SCALE GENOMIC DNA]</scope>
    <source>
        <strain evidence="2 3">FC6</strain>
    </source>
</reference>
<gene>
    <name evidence="2" type="ORF">D1868_04130</name>
</gene>
<dbReference type="AlphaFoldDB" id="A0A650CN17"/>
<protein>
    <recommendedName>
        <fullName evidence="4">Stage II sporulation protein M</fullName>
    </recommendedName>
</protein>
<evidence type="ECO:0008006" key="4">
    <source>
        <dbReference type="Google" id="ProtNLM"/>
    </source>
</evidence>
<dbReference type="RefSeq" id="WP_156005828.1">
    <property type="nucleotide sequence ID" value="NZ_CP045483.1"/>
</dbReference>
<proteinExistence type="predicted"/>
<evidence type="ECO:0000313" key="2">
    <source>
        <dbReference type="EMBL" id="QGR19246.1"/>
    </source>
</evidence>
<dbReference type="InterPro" id="IPR002798">
    <property type="entry name" value="SpoIIM-like"/>
</dbReference>
<sequence>MKIIRPLFLFVITFVCEVGLFLLFSSFYNPALASEFRGLTVIYNGLVYKPYFIVLFTIFIHNLAVATVDFIPLMGVAMMVFSIIETGLVVAISGSIIGTPGLTISLYLLTLPHSWLELPAYAVASASGVYFLFEASDKGLTKALVRLFYMYIMVAVELFVAASFEAGEIVDKPYGLLPYLFWFPAIPAFYFLIAFYKYFQKLADSS</sequence>